<organism evidence="2 3">
    <name type="scientific">Lithospermum erythrorhizon</name>
    <name type="common">Purple gromwell</name>
    <name type="synonym">Lithospermum officinale var. erythrorhizon</name>
    <dbReference type="NCBI Taxonomy" id="34254"/>
    <lineage>
        <taxon>Eukaryota</taxon>
        <taxon>Viridiplantae</taxon>
        <taxon>Streptophyta</taxon>
        <taxon>Embryophyta</taxon>
        <taxon>Tracheophyta</taxon>
        <taxon>Spermatophyta</taxon>
        <taxon>Magnoliopsida</taxon>
        <taxon>eudicotyledons</taxon>
        <taxon>Gunneridae</taxon>
        <taxon>Pentapetalae</taxon>
        <taxon>asterids</taxon>
        <taxon>lamiids</taxon>
        <taxon>Boraginales</taxon>
        <taxon>Boraginaceae</taxon>
        <taxon>Boraginoideae</taxon>
        <taxon>Lithospermeae</taxon>
        <taxon>Lithospermum</taxon>
    </lineage>
</organism>
<dbReference type="CDD" id="cd09272">
    <property type="entry name" value="RNase_HI_RT_Ty1"/>
    <property type="match status" value="1"/>
</dbReference>
<dbReference type="AlphaFoldDB" id="A0AAV3Q2F7"/>
<accession>A0AAV3Q2F7</accession>
<dbReference type="EMBL" id="BAABME010019593">
    <property type="protein sequence ID" value="GAA0157718.1"/>
    <property type="molecule type" value="Genomic_DNA"/>
</dbReference>
<name>A0AAV3Q2F7_LITER</name>
<keyword evidence="3" id="KW-1185">Reference proteome</keyword>
<dbReference type="PANTHER" id="PTHR11439:SF455">
    <property type="entry name" value="RLK (RECEPTOR-LIKE PROTEIN KINASE) 8, PUTATIVE-RELATED"/>
    <property type="match status" value="1"/>
</dbReference>
<sequence length="111" mass="12705">MYNPSNSDVIVVKRILRYLARTITFYYRFCVLLGGNIVSWSSKKQPTMSKSSTEVEYRALATVAVEVTWVQFLLRDIHVHLPYTPLALCDNISATYLAYNLVLHSKIMQGT</sequence>
<keyword evidence="1" id="KW-0472">Membrane</keyword>
<reference evidence="2 3" key="1">
    <citation type="submission" date="2024-01" db="EMBL/GenBank/DDBJ databases">
        <title>The complete chloroplast genome sequence of Lithospermum erythrorhizon: insights into the phylogenetic relationship among Boraginaceae species and the maternal lineages of purple gromwells.</title>
        <authorList>
            <person name="Okada T."/>
            <person name="Watanabe K."/>
        </authorList>
    </citation>
    <scope>NUCLEOTIDE SEQUENCE [LARGE SCALE GENOMIC DNA]</scope>
</reference>
<evidence type="ECO:0000256" key="1">
    <source>
        <dbReference type="SAM" id="Phobius"/>
    </source>
</evidence>
<proteinExistence type="predicted"/>
<evidence type="ECO:0008006" key="4">
    <source>
        <dbReference type="Google" id="ProtNLM"/>
    </source>
</evidence>
<protein>
    <recommendedName>
        <fullName evidence="4">Mitochondrial protein</fullName>
    </recommendedName>
</protein>
<evidence type="ECO:0000313" key="2">
    <source>
        <dbReference type="EMBL" id="GAA0157718.1"/>
    </source>
</evidence>
<evidence type="ECO:0000313" key="3">
    <source>
        <dbReference type="Proteomes" id="UP001454036"/>
    </source>
</evidence>
<gene>
    <name evidence="2" type="ORF">LIER_38506</name>
</gene>
<keyword evidence="1" id="KW-0812">Transmembrane</keyword>
<feature type="transmembrane region" description="Helical" evidence="1">
    <location>
        <begin position="25"/>
        <end position="42"/>
    </location>
</feature>
<dbReference type="Proteomes" id="UP001454036">
    <property type="component" value="Unassembled WGS sequence"/>
</dbReference>
<dbReference type="PANTHER" id="PTHR11439">
    <property type="entry name" value="GAG-POL-RELATED RETROTRANSPOSON"/>
    <property type="match status" value="1"/>
</dbReference>
<comment type="caution">
    <text evidence="2">The sequence shown here is derived from an EMBL/GenBank/DDBJ whole genome shotgun (WGS) entry which is preliminary data.</text>
</comment>
<keyword evidence="1" id="KW-1133">Transmembrane helix</keyword>